<keyword evidence="7" id="KW-1185">Reference proteome</keyword>
<dbReference type="Pfam" id="PF00781">
    <property type="entry name" value="DAGK_cat"/>
    <property type="match status" value="1"/>
</dbReference>
<dbReference type="OrthoDB" id="3171056at2"/>
<dbReference type="Gene3D" id="2.60.200.40">
    <property type="match status" value="1"/>
</dbReference>
<dbReference type="PANTHER" id="PTHR12358">
    <property type="entry name" value="SPHINGOSINE KINASE"/>
    <property type="match status" value="1"/>
</dbReference>
<feature type="domain" description="DAGKc" evidence="5">
    <location>
        <begin position="5"/>
        <end position="131"/>
    </location>
</feature>
<keyword evidence="3 6" id="KW-0418">Kinase</keyword>
<evidence type="ECO:0000256" key="4">
    <source>
        <dbReference type="ARBA" id="ARBA00022840"/>
    </source>
</evidence>
<dbReference type="GO" id="GO:0016301">
    <property type="term" value="F:kinase activity"/>
    <property type="evidence" value="ECO:0007669"/>
    <property type="project" value="UniProtKB-KW"/>
</dbReference>
<evidence type="ECO:0000256" key="1">
    <source>
        <dbReference type="ARBA" id="ARBA00022679"/>
    </source>
</evidence>
<organism evidence="6 7">
    <name type="scientific">Deinococcus yavapaiensis KR-236</name>
    <dbReference type="NCBI Taxonomy" id="694435"/>
    <lineage>
        <taxon>Bacteria</taxon>
        <taxon>Thermotogati</taxon>
        <taxon>Deinococcota</taxon>
        <taxon>Deinococci</taxon>
        <taxon>Deinococcales</taxon>
        <taxon>Deinococcaceae</taxon>
        <taxon>Deinococcus</taxon>
    </lineage>
</organism>
<proteinExistence type="predicted"/>
<dbReference type="Proteomes" id="UP000248326">
    <property type="component" value="Unassembled WGS sequence"/>
</dbReference>
<dbReference type="InterPro" id="IPR001206">
    <property type="entry name" value="Diacylglycerol_kinase_cat_dom"/>
</dbReference>
<keyword evidence="2" id="KW-0547">Nucleotide-binding</keyword>
<reference evidence="6 7" key="1">
    <citation type="submission" date="2018-06" db="EMBL/GenBank/DDBJ databases">
        <title>Genomic Encyclopedia of Type Strains, Phase IV (KMG-IV): sequencing the most valuable type-strain genomes for metagenomic binning, comparative biology and taxonomic classification.</title>
        <authorList>
            <person name="Goeker M."/>
        </authorList>
    </citation>
    <scope>NUCLEOTIDE SEQUENCE [LARGE SCALE GENOMIC DNA]</scope>
    <source>
        <strain evidence="6 7">DSM 18048</strain>
    </source>
</reference>
<name>A0A318S7M3_9DEIO</name>
<evidence type="ECO:0000256" key="2">
    <source>
        <dbReference type="ARBA" id="ARBA00022741"/>
    </source>
</evidence>
<sequence>MDGQTAPRRVLLLENPRSGQSLTDLSVFTSLLEARGVEITLRPHLPGVPFADLLTDVRAFDAVVAVGGDGTASSVAFAMRGSNVPLLVYPAGTANLIAQNLHLRADPAFLADVLLSGQTIVTDLGQLHAGTTMCGFTLMAGVGADAVMIKDSEELKPRLGVGAYVVSALRQLTPKAVKFNVTIDGRTIETEGISVVVANFGMVNFRLPVASGIDPTDGVLSIIVVKASSPLSLVPNVIDSVRMRFGLGDPMFDDNLEFYEGREVHIEAEEHLPIQFDGESFGERLPLTARVLPGAARFLTHVELDRITT</sequence>
<dbReference type="Pfam" id="PF19279">
    <property type="entry name" value="YegS_C"/>
    <property type="match status" value="1"/>
</dbReference>
<dbReference type="SUPFAM" id="SSF111331">
    <property type="entry name" value="NAD kinase/diacylglycerol kinase-like"/>
    <property type="match status" value="1"/>
</dbReference>
<evidence type="ECO:0000256" key="3">
    <source>
        <dbReference type="ARBA" id="ARBA00022777"/>
    </source>
</evidence>
<comment type="caution">
    <text evidence="6">The sequence shown here is derived from an EMBL/GenBank/DDBJ whole genome shotgun (WGS) entry which is preliminary data.</text>
</comment>
<keyword evidence="4" id="KW-0067">ATP-binding</keyword>
<evidence type="ECO:0000313" key="6">
    <source>
        <dbReference type="EMBL" id="PYE53046.1"/>
    </source>
</evidence>
<dbReference type="InterPro" id="IPR016064">
    <property type="entry name" value="NAD/diacylglycerol_kinase_sf"/>
</dbReference>
<dbReference type="Gene3D" id="3.40.50.10330">
    <property type="entry name" value="Probable inorganic polyphosphate/atp-NAD kinase, domain 1"/>
    <property type="match status" value="1"/>
</dbReference>
<dbReference type="AlphaFoldDB" id="A0A318S7M3"/>
<dbReference type="PANTHER" id="PTHR12358:SF106">
    <property type="entry name" value="LIPID KINASE YEGS"/>
    <property type="match status" value="1"/>
</dbReference>
<keyword evidence="1" id="KW-0808">Transferase</keyword>
<dbReference type="InterPro" id="IPR050187">
    <property type="entry name" value="Lipid_Phosphate_FormReg"/>
</dbReference>
<dbReference type="SMART" id="SM00046">
    <property type="entry name" value="DAGKc"/>
    <property type="match status" value="1"/>
</dbReference>
<dbReference type="GO" id="GO:0005886">
    <property type="term" value="C:plasma membrane"/>
    <property type="evidence" value="ECO:0007669"/>
    <property type="project" value="TreeGrafter"/>
</dbReference>
<evidence type="ECO:0000313" key="7">
    <source>
        <dbReference type="Proteomes" id="UP000248326"/>
    </source>
</evidence>
<dbReference type="RefSeq" id="WP_110887262.1">
    <property type="nucleotide sequence ID" value="NZ_QJSX01000010.1"/>
</dbReference>
<gene>
    <name evidence="6" type="ORF">DES52_11029</name>
</gene>
<protein>
    <submittedName>
        <fullName evidence="6">Diacylglycerol kinase family enzyme</fullName>
    </submittedName>
</protein>
<dbReference type="PROSITE" id="PS50146">
    <property type="entry name" value="DAGK"/>
    <property type="match status" value="1"/>
</dbReference>
<dbReference type="InterPro" id="IPR017438">
    <property type="entry name" value="ATP-NAD_kinase_N"/>
</dbReference>
<dbReference type="EMBL" id="QJSX01000010">
    <property type="protein sequence ID" value="PYE53046.1"/>
    <property type="molecule type" value="Genomic_DNA"/>
</dbReference>
<dbReference type="GO" id="GO:0005524">
    <property type="term" value="F:ATP binding"/>
    <property type="evidence" value="ECO:0007669"/>
    <property type="project" value="UniProtKB-KW"/>
</dbReference>
<accession>A0A318S7M3</accession>
<evidence type="ECO:0000259" key="5">
    <source>
        <dbReference type="PROSITE" id="PS50146"/>
    </source>
</evidence>
<dbReference type="InterPro" id="IPR045540">
    <property type="entry name" value="YegS/DAGK_C"/>
</dbReference>